<sequence>MVIAVSSVPPPVARRAGRGRHIAAGTATWLCSCPRRVFALSAGSGDVDRADAGWPPVSRGCRRNVCHQCCPYSYSDFTFENILFIYRHIFIRIWNEEKYQWLFGSGTFP</sequence>
<keyword evidence="2" id="KW-1185">Reference proteome</keyword>
<evidence type="ECO:0000313" key="2">
    <source>
        <dbReference type="Proteomes" id="UP000006038"/>
    </source>
</evidence>
<reference evidence="1" key="1">
    <citation type="journal article" date="2013" name="Nat. Commun.">
        <title>Whole-genome sequencing of Oryza brachyantha reveals mechanisms underlying Oryza genome evolution.</title>
        <authorList>
            <person name="Chen J."/>
            <person name="Huang Q."/>
            <person name="Gao D."/>
            <person name="Wang J."/>
            <person name="Lang Y."/>
            <person name="Liu T."/>
            <person name="Li B."/>
            <person name="Bai Z."/>
            <person name="Luis Goicoechea J."/>
            <person name="Liang C."/>
            <person name="Chen C."/>
            <person name="Zhang W."/>
            <person name="Sun S."/>
            <person name="Liao Y."/>
            <person name="Zhang X."/>
            <person name="Yang L."/>
            <person name="Song C."/>
            <person name="Wang M."/>
            <person name="Shi J."/>
            <person name="Liu G."/>
            <person name="Liu J."/>
            <person name="Zhou H."/>
            <person name="Zhou W."/>
            <person name="Yu Q."/>
            <person name="An N."/>
            <person name="Chen Y."/>
            <person name="Cai Q."/>
            <person name="Wang B."/>
            <person name="Liu B."/>
            <person name="Min J."/>
            <person name="Huang Y."/>
            <person name="Wu H."/>
            <person name="Li Z."/>
            <person name="Zhang Y."/>
            <person name="Yin Y."/>
            <person name="Song W."/>
            <person name="Jiang J."/>
            <person name="Jackson S.A."/>
            <person name="Wing R.A."/>
            <person name="Wang J."/>
            <person name="Chen M."/>
        </authorList>
    </citation>
    <scope>NUCLEOTIDE SEQUENCE [LARGE SCALE GENOMIC DNA]</scope>
    <source>
        <strain evidence="1">cv. IRGC 101232</strain>
    </source>
</reference>
<dbReference type="EnsemblPlants" id="OB09G20410.1">
    <property type="protein sequence ID" value="OB09G20410.1"/>
    <property type="gene ID" value="OB09G20410"/>
</dbReference>
<dbReference type="Gramene" id="OB09G20410.1">
    <property type="protein sequence ID" value="OB09G20410.1"/>
    <property type="gene ID" value="OB09G20410"/>
</dbReference>
<organism evidence="1">
    <name type="scientific">Oryza brachyantha</name>
    <name type="common">malo sina</name>
    <dbReference type="NCBI Taxonomy" id="4533"/>
    <lineage>
        <taxon>Eukaryota</taxon>
        <taxon>Viridiplantae</taxon>
        <taxon>Streptophyta</taxon>
        <taxon>Embryophyta</taxon>
        <taxon>Tracheophyta</taxon>
        <taxon>Spermatophyta</taxon>
        <taxon>Magnoliopsida</taxon>
        <taxon>Liliopsida</taxon>
        <taxon>Poales</taxon>
        <taxon>Poaceae</taxon>
        <taxon>BOP clade</taxon>
        <taxon>Oryzoideae</taxon>
        <taxon>Oryzeae</taxon>
        <taxon>Oryzinae</taxon>
        <taxon>Oryza</taxon>
    </lineage>
</organism>
<evidence type="ECO:0000313" key="1">
    <source>
        <dbReference type="EnsemblPlants" id="OB09G20410.1"/>
    </source>
</evidence>
<protein>
    <submittedName>
        <fullName evidence="1">Uncharacterized protein</fullName>
    </submittedName>
</protein>
<reference evidence="1" key="2">
    <citation type="submission" date="2013-04" db="UniProtKB">
        <authorList>
            <consortium name="EnsemblPlants"/>
        </authorList>
    </citation>
    <scope>IDENTIFICATION</scope>
</reference>
<name>J3MYG2_ORYBR</name>
<accession>J3MYG2</accession>
<dbReference type="AlphaFoldDB" id="J3MYG2"/>
<dbReference type="Proteomes" id="UP000006038">
    <property type="component" value="Chromosome 9"/>
</dbReference>
<proteinExistence type="predicted"/>
<dbReference type="HOGENOM" id="CLU_2188034_0_0_1"/>